<gene>
    <name evidence="2" type="ORF">A2782_00195</name>
</gene>
<accession>A0A1G1V1P4</accession>
<dbReference type="SUPFAM" id="SSF53474">
    <property type="entry name" value="alpha/beta-Hydrolases"/>
    <property type="match status" value="1"/>
</dbReference>
<dbReference type="Proteomes" id="UP000177967">
    <property type="component" value="Unassembled WGS sequence"/>
</dbReference>
<evidence type="ECO:0000259" key="1">
    <source>
        <dbReference type="Pfam" id="PF12697"/>
    </source>
</evidence>
<dbReference type="PRINTS" id="PR00111">
    <property type="entry name" value="ABHYDROLASE"/>
</dbReference>
<organism evidence="2 3">
    <name type="scientific">Candidatus Blackburnbacteria bacterium RIFCSPHIGHO2_01_FULL_43_15b</name>
    <dbReference type="NCBI Taxonomy" id="1797513"/>
    <lineage>
        <taxon>Bacteria</taxon>
        <taxon>Candidatus Blackburniibacteriota</taxon>
    </lineage>
</organism>
<dbReference type="Pfam" id="PF12697">
    <property type="entry name" value="Abhydrolase_6"/>
    <property type="match status" value="1"/>
</dbReference>
<protein>
    <recommendedName>
        <fullName evidence="1">AB hydrolase-1 domain-containing protein</fullName>
    </recommendedName>
</protein>
<reference evidence="2 3" key="1">
    <citation type="journal article" date="2016" name="Nat. Commun.">
        <title>Thousands of microbial genomes shed light on interconnected biogeochemical processes in an aquifer system.</title>
        <authorList>
            <person name="Anantharaman K."/>
            <person name="Brown C.T."/>
            <person name="Hug L.A."/>
            <person name="Sharon I."/>
            <person name="Castelle C.J."/>
            <person name="Probst A.J."/>
            <person name="Thomas B.C."/>
            <person name="Singh A."/>
            <person name="Wilkins M.J."/>
            <person name="Karaoz U."/>
            <person name="Brodie E.L."/>
            <person name="Williams K.H."/>
            <person name="Hubbard S.S."/>
            <person name="Banfield J.F."/>
        </authorList>
    </citation>
    <scope>NUCLEOTIDE SEQUENCE [LARGE SCALE GENOMIC DNA]</scope>
</reference>
<dbReference type="Gene3D" id="3.40.50.1820">
    <property type="entry name" value="alpha/beta hydrolase"/>
    <property type="match status" value="1"/>
</dbReference>
<dbReference type="EMBL" id="MHBW01000012">
    <property type="protein sequence ID" value="OGY09299.1"/>
    <property type="molecule type" value="Genomic_DNA"/>
</dbReference>
<dbReference type="InterPro" id="IPR029058">
    <property type="entry name" value="AB_hydrolase_fold"/>
</dbReference>
<name>A0A1G1V1P4_9BACT</name>
<sequence length="229" mass="25879">MQKNIVLLHGWGANTRRLHALASSLKTKGWKVLIPELPGFGAPEPDSVWGVGDYSKFVLNLASSFFKKDKYFIFGHSFGGRVAIKMSVENSEVLGIVLCATGGISRGNLIKRVVFKVAAFIGRNLGSWWKTLLYKIAREHDYEKASEKMKKIFQKVIAEDLKPLIPQIKVPALVLWGNEDRVTPLCDAYFIANNSKQSSIFIFDHTGHRLPYEKPNEVAEKIQQWAQEF</sequence>
<comment type="caution">
    <text evidence="2">The sequence shown here is derived from an EMBL/GenBank/DDBJ whole genome shotgun (WGS) entry which is preliminary data.</text>
</comment>
<dbReference type="STRING" id="1797513.A2782_00195"/>
<evidence type="ECO:0000313" key="2">
    <source>
        <dbReference type="EMBL" id="OGY09299.1"/>
    </source>
</evidence>
<dbReference type="AlphaFoldDB" id="A0A1G1V1P4"/>
<evidence type="ECO:0000313" key="3">
    <source>
        <dbReference type="Proteomes" id="UP000177967"/>
    </source>
</evidence>
<dbReference type="PANTHER" id="PTHR46438">
    <property type="entry name" value="ALPHA/BETA-HYDROLASES SUPERFAMILY PROTEIN"/>
    <property type="match status" value="1"/>
</dbReference>
<proteinExistence type="predicted"/>
<feature type="domain" description="AB hydrolase-1" evidence="1">
    <location>
        <begin position="5"/>
        <end position="220"/>
    </location>
</feature>
<dbReference type="PANTHER" id="PTHR46438:SF11">
    <property type="entry name" value="LIPASE-RELATED"/>
    <property type="match status" value="1"/>
</dbReference>
<dbReference type="InterPro" id="IPR000073">
    <property type="entry name" value="AB_hydrolase_1"/>
</dbReference>